<dbReference type="InterPro" id="IPR004358">
    <property type="entry name" value="Sig_transdc_His_kin-like_C"/>
</dbReference>
<organism evidence="16 17">
    <name type="scientific">Barrientosiimonas endolithica</name>
    <dbReference type="NCBI Taxonomy" id="1535208"/>
    <lineage>
        <taxon>Bacteria</taxon>
        <taxon>Bacillati</taxon>
        <taxon>Actinomycetota</taxon>
        <taxon>Actinomycetes</taxon>
        <taxon>Micrococcales</taxon>
        <taxon>Dermacoccaceae</taxon>
        <taxon>Barrientosiimonas</taxon>
    </lineage>
</organism>
<feature type="domain" description="Histidine kinase" evidence="15">
    <location>
        <begin position="349"/>
        <end position="541"/>
    </location>
</feature>
<keyword evidence="11 14" id="KW-1133">Transmembrane helix</keyword>
<dbReference type="Gene3D" id="1.10.287.130">
    <property type="match status" value="1"/>
</dbReference>
<keyword evidence="5" id="KW-0597">Phosphoprotein</keyword>
<dbReference type="PANTHER" id="PTHR43547">
    <property type="entry name" value="TWO-COMPONENT HISTIDINE KINASE"/>
    <property type="match status" value="1"/>
</dbReference>
<comment type="subcellular location">
    <subcellularLocation>
        <location evidence="2">Cell membrane</location>
        <topology evidence="2">Multi-pass membrane protein</topology>
    </subcellularLocation>
</comment>
<dbReference type="InterPro" id="IPR039506">
    <property type="entry name" value="SPOB_a"/>
</dbReference>
<dbReference type="SUPFAM" id="SSF55874">
    <property type="entry name" value="ATPase domain of HSP90 chaperone/DNA topoisomerase II/histidine kinase"/>
    <property type="match status" value="1"/>
</dbReference>
<protein>
    <recommendedName>
        <fullName evidence="3">histidine kinase</fullName>
        <ecNumber evidence="3">2.7.13.3</ecNumber>
    </recommendedName>
</protein>
<keyword evidence="6" id="KW-0808">Transferase</keyword>
<evidence type="ECO:0000256" key="1">
    <source>
        <dbReference type="ARBA" id="ARBA00000085"/>
    </source>
</evidence>
<dbReference type="Gene3D" id="3.30.450.20">
    <property type="entry name" value="PAS domain"/>
    <property type="match status" value="2"/>
</dbReference>
<evidence type="ECO:0000256" key="12">
    <source>
        <dbReference type="ARBA" id="ARBA00023012"/>
    </source>
</evidence>
<dbReference type="EC" id="2.7.13.3" evidence="3"/>
<name>A0ABM8H727_9MICO</name>
<dbReference type="InterPro" id="IPR003594">
    <property type="entry name" value="HATPase_dom"/>
</dbReference>
<evidence type="ECO:0000313" key="17">
    <source>
        <dbReference type="Proteomes" id="UP001321421"/>
    </source>
</evidence>
<keyword evidence="7 14" id="KW-0812">Transmembrane</keyword>
<keyword evidence="10" id="KW-0067">ATP-binding</keyword>
<dbReference type="InterPro" id="IPR033463">
    <property type="entry name" value="sCache_3"/>
</dbReference>
<dbReference type="Gene3D" id="3.30.565.10">
    <property type="entry name" value="Histidine kinase-like ATPase, C-terminal domain"/>
    <property type="match status" value="1"/>
</dbReference>
<dbReference type="Pfam" id="PF17203">
    <property type="entry name" value="sCache_3_2"/>
    <property type="match status" value="1"/>
</dbReference>
<evidence type="ECO:0000256" key="8">
    <source>
        <dbReference type="ARBA" id="ARBA00022741"/>
    </source>
</evidence>
<keyword evidence="17" id="KW-1185">Reference proteome</keyword>
<reference evidence="17" key="1">
    <citation type="journal article" date="2019" name="Int. J. Syst. Evol. Microbiol.">
        <title>The Global Catalogue of Microorganisms (GCM) 10K type strain sequencing project: providing services to taxonomists for standard genome sequencing and annotation.</title>
        <authorList>
            <consortium name="The Broad Institute Genomics Platform"/>
            <consortium name="The Broad Institute Genome Sequencing Center for Infectious Disease"/>
            <person name="Wu L."/>
            <person name="Ma J."/>
        </authorList>
    </citation>
    <scope>NUCLEOTIDE SEQUENCE [LARGE SCALE GENOMIC DNA]</scope>
    <source>
        <strain evidence="17">NBRC 110608</strain>
    </source>
</reference>
<evidence type="ECO:0000259" key="15">
    <source>
        <dbReference type="PROSITE" id="PS50109"/>
    </source>
</evidence>
<evidence type="ECO:0000256" key="7">
    <source>
        <dbReference type="ARBA" id="ARBA00022692"/>
    </source>
</evidence>
<dbReference type="InterPro" id="IPR016120">
    <property type="entry name" value="Sig_transdc_His_kin_SpoOB"/>
</dbReference>
<keyword evidence="12" id="KW-0902">Two-component regulatory system</keyword>
<evidence type="ECO:0000256" key="5">
    <source>
        <dbReference type="ARBA" id="ARBA00022553"/>
    </source>
</evidence>
<keyword evidence="4" id="KW-1003">Cell membrane</keyword>
<evidence type="ECO:0000256" key="11">
    <source>
        <dbReference type="ARBA" id="ARBA00022989"/>
    </source>
</evidence>
<keyword evidence="9" id="KW-0418">Kinase</keyword>
<evidence type="ECO:0000256" key="2">
    <source>
        <dbReference type="ARBA" id="ARBA00004651"/>
    </source>
</evidence>
<sequence>MAQVTLVDATEVSVISVWQRAVPRTIAGQFLLLQTVVLGMVLAAVALITVQQSTEDFRATRGTRVLAVAENLGSTGLVRAQLTDGGIDTWALRAEIARATSLSGAQQVYVVDSSGATVASSEGNPGDPAPSGIPVRLGRSWTGDVTLDGRTSLAAQAPVLDDRGRVVGAVLVAEAYPSLWSRLAGAAPDLLLFLGVAALLGMLGSLAISRLIRRQTRGLEPSAIAGLADHQEALLRGIHEGVVGVNPAGQFTVVNDTAGELLDLSTDAVGTPVAGHGLPCAIEDFVLRPDDSSSTLIVLEGRALVLNRRRALDRGRFVGTVTTFVDRSDLMALESQVAAQTSITETLRAQTHEFDNRLHTVSGLLQLGEYADAVAFVDELSRQRSEISSAVTRVVADPRVAALLVAKTSAAAEAGIELHVEPETRLPRLPAEHAADVLTVLGNLVDNALDATRGHGREISVRMTYADGRATVRVADTGPGIDPEHLSDVFVRGWSTKPADATGRGVGLALVQAICQRGGGSVEATNGDHGAVLTAVVGASR</sequence>
<evidence type="ECO:0000256" key="14">
    <source>
        <dbReference type="SAM" id="Phobius"/>
    </source>
</evidence>
<evidence type="ECO:0000313" key="16">
    <source>
        <dbReference type="EMBL" id="BDZ56558.1"/>
    </source>
</evidence>
<dbReference type="Pfam" id="PF02518">
    <property type="entry name" value="HATPase_c"/>
    <property type="match status" value="1"/>
</dbReference>
<gene>
    <name evidence="16" type="ORF">GCM10025872_02150</name>
</gene>
<evidence type="ECO:0000256" key="13">
    <source>
        <dbReference type="ARBA" id="ARBA00023136"/>
    </source>
</evidence>
<comment type="catalytic activity">
    <reaction evidence="1">
        <text>ATP + protein L-histidine = ADP + protein N-phospho-L-histidine.</text>
        <dbReference type="EC" id="2.7.13.3"/>
    </reaction>
</comment>
<dbReference type="InterPro" id="IPR036890">
    <property type="entry name" value="HATPase_C_sf"/>
</dbReference>
<dbReference type="InterPro" id="IPR005467">
    <property type="entry name" value="His_kinase_dom"/>
</dbReference>
<keyword evidence="8" id="KW-0547">Nucleotide-binding</keyword>
<dbReference type="SMART" id="SM00387">
    <property type="entry name" value="HATPase_c"/>
    <property type="match status" value="1"/>
</dbReference>
<evidence type="ECO:0000256" key="10">
    <source>
        <dbReference type="ARBA" id="ARBA00022840"/>
    </source>
</evidence>
<dbReference type="PROSITE" id="PS50109">
    <property type="entry name" value="HIS_KIN"/>
    <property type="match status" value="1"/>
</dbReference>
<dbReference type="PRINTS" id="PR00344">
    <property type="entry name" value="BCTRLSENSOR"/>
</dbReference>
<evidence type="ECO:0000256" key="6">
    <source>
        <dbReference type="ARBA" id="ARBA00022679"/>
    </source>
</evidence>
<proteinExistence type="predicted"/>
<dbReference type="EMBL" id="AP027735">
    <property type="protein sequence ID" value="BDZ56558.1"/>
    <property type="molecule type" value="Genomic_DNA"/>
</dbReference>
<dbReference type="SUPFAM" id="SSF103190">
    <property type="entry name" value="Sensory domain-like"/>
    <property type="match status" value="1"/>
</dbReference>
<feature type="transmembrane region" description="Helical" evidence="14">
    <location>
        <begin position="26"/>
        <end position="48"/>
    </location>
</feature>
<accession>A0ABM8H727</accession>
<dbReference type="Pfam" id="PF14689">
    <property type="entry name" value="SPOB_a"/>
    <property type="match status" value="1"/>
</dbReference>
<dbReference type="InterPro" id="IPR029151">
    <property type="entry name" value="Sensor-like_sf"/>
</dbReference>
<feature type="transmembrane region" description="Helical" evidence="14">
    <location>
        <begin position="190"/>
        <end position="212"/>
    </location>
</feature>
<dbReference type="PANTHER" id="PTHR43547:SF10">
    <property type="entry name" value="SENSOR HISTIDINE KINASE DCUS"/>
    <property type="match status" value="1"/>
</dbReference>
<dbReference type="Proteomes" id="UP001321421">
    <property type="component" value="Chromosome"/>
</dbReference>
<evidence type="ECO:0000256" key="4">
    <source>
        <dbReference type="ARBA" id="ARBA00022475"/>
    </source>
</evidence>
<evidence type="ECO:0000256" key="9">
    <source>
        <dbReference type="ARBA" id="ARBA00022777"/>
    </source>
</evidence>
<evidence type="ECO:0000256" key="3">
    <source>
        <dbReference type="ARBA" id="ARBA00012438"/>
    </source>
</evidence>
<keyword evidence="13 14" id="KW-0472">Membrane</keyword>
<dbReference type="SUPFAM" id="SSF55890">
    <property type="entry name" value="Sporulation response regulatory protein Spo0B"/>
    <property type="match status" value="1"/>
</dbReference>